<sequence length="606" mass="68954">MAGRGYASDDREPTRVYTPSMDSDDDLQHTSALSLNERNYRLFQFRKEGRSWANAPLCTESTMSEAEIKKRSKRTKKPTHSVDHQLEKMSQPRRMAIEDLIESIQRRDPDGDRWDVIAIDNDNPERTKRTGEVLAFSVTLARVGANTTRQRTGSLSQDRRRSTYLSPQREYAVPEARRPKSYHPQSPTRDRRSPRQSDAFRKSHTIVEDDPFGSTLLFSNDGKPVNPQGSAAFTNAGLPPHIPLDEPIGAKPQKQDKQNKSKKSKKGQDDDIVDLDALLGNTGLGGDDDDLVQLDDDHDLGFDSPIEVFGEPEKKTRGRKRTDSGWGEKTPKRGMSRSKSKSKPRRPSIHIPRDEAYGRPIPEVTPASGRRRQQAYWGSHGSATTPSIHSDQSVLEAEYEEYSSSDSSVGWQEAHPYESSGRYMPADGRYMKATRDHRRGPPSPQQTRYELAADHGYIPQSATTRRPRQERFPSDGAIQRYSHSFARPPLISQYSAPRFTPSSAHPATSMYTYDAGLVPFPTEMAPAPMRRRESMQVQDAQLYMQQDQDRDREIELLRRERDLAVREAEMHQEVARRASVRTSTSKYSHEPRLMQRDRRYSGAYHG</sequence>
<dbReference type="EMBL" id="JAKLMC020000017">
    <property type="protein sequence ID" value="KAK5952088.1"/>
    <property type="molecule type" value="Genomic_DNA"/>
</dbReference>
<evidence type="ECO:0000313" key="3">
    <source>
        <dbReference type="Proteomes" id="UP001316803"/>
    </source>
</evidence>
<accession>A0AAN8EI72</accession>
<gene>
    <name evidence="2" type="ORF">OHC33_006975</name>
</gene>
<feature type="compositionally biased region" description="Basic and acidic residues" evidence="1">
    <location>
        <begin position="188"/>
        <end position="207"/>
    </location>
</feature>
<evidence type="ECO:0000256" key="1">
    <source>
        <dbReference type="SAM" id="MobiDB-lite"/>
    </source>
</evidence>
<feature type="compositionally biased region" description="Acidic residues" evidence="1">
    <location>
        <begin position="286"/>
        <end position="298"/>
    </location>
</feature>
<reference evidence="2 3" key="1">
    <citation type="submission" date="2022-12" db="EMBL/GenBank/DDBJ databases">
        <title>Genomic features and morphological characterization of a novel Knufia sp. strain isolated from spacecraft assembly facility.</title>
        <authorList>
            <person name="Teixeira M."/>
            <person name="Chander A.M."/>
            <person name="Stajich J.E."/>
            <person name="Venkateswaran K."/>
        </authorList>
    </citation>
    <scope>NUCLEOTIDE SEQUENCE [LARGE SCALE GENOMIC DNA]</scope>
    <source>
        <strain evidence="2 3">FJI-L2-BK-P2</strain>
    </source>
</reference>
<name>A0AAN8EI72_9EURO</name>
<comment type="caution">
    <text evidence="2">The sequence shown here is derived from an EMBL/GenBank/DDBJ whole genome shotgun (WGS) entry which is preliminary data.</text>
</comment>
<feature type="compositionally biased region" description="Basic residues" evidence="1">
    <location>
        <begin position="332"/>
        <end position="348"/>
    </location>
</feature>
<feature type="region of interest" description="Disordered" evidence="1">
    <location>
        <begin position="1"/>
        <end position="33"/>
    </location>
</feature>
<feature type="region of interest" description="Disordered" evidence="1">
    <location>
        <begin position="147"/>
        <end position="425"/>
    </location>
</feature>
<dbReference type="Proteomes" id="UP001316803">
    <property type="component" value="Unassembled WGS sequence"/>
</dbReference>
<protein>
    <submittedName>
        <fullName evidence="2">Uncharacterized protein</fullName>
    </submittedName>
</protein>
<organism evidence="2 3">
    <name type="scientific">Knufia fluminis</name>
    <dbReference type="NCBI Taxonomy" id="191047"/>
    <lineage>
        <taxon>Eukaryota</taxon>
        <taxon>Fungi</taxon>
        <taxon>Dikarya</taxon>
        <taxon>Ascomycota</taxon>
        <taxon>Pezizomycotina</taxon>
        <taxon>Eurotiomycetes</taxon>
        <taxon>Chaetothyriomycetidae</taxon>
        <taxon>Chaetothyriales</taxon>
        <taxon>Trichomeriaceae</taxon>
        <taxon>Knufia</taxon>
    </lineage>
</organism>
<feature type="compositionally biased region" description="Basic and acidic residues" evidence="1">
    <location>
        <begin position="587"/>
        <end position="600"/>
    </location>
</feature>
<feature type="compositionally biased region" description="Polar residues" evidence="1">
    <location>
        <begin position="381"/>
        <end position="393"/>
    </location>
</feature>
<proteinExistence type="predicted"/>
<feature type="compositionally biased region" description="Polar residues" evidence="1">
    <location>
        <begin position="147"/>
        <end position="156"/>
    </location>
</feature>
<keyword evidence="3" id="KW-1185">Reference proteome</keyword>
<dbReference type="AlphaFoldDB" id="A0AAN8EI72"/>
<feature type="region of interest" description="Disordered" evidence="1">
    <location>
        <begin position="575"/>
        <end position="606"/>
    </location>
</feature>
<evidence type="ECO:0000313" key="2">
    <source>
        <dbReference type="EMBL" id="KAK5952088.1"/>
    </source>
</evidence>